<feature type="chain" id="PRO_5016286962" evidence="1">
    <location>
        <begin position="41"/>
        <end position="209"/>
    </location>
</feature>
<dbReference type="SUPFAM" id="SSF54626">
    <property type="entry name" value="Chalcone isomerase"/>
    <property type="match status" value="1"/>
</dbReference>
<proteinExistence type="predicted"/>
<dbReference type="Proteomes" id="UP000245754">
    <property type="component" value="Unassembled WGS sequence"/>
</dbReference>
<comment type="caution">
    <text evidence="3">The sequence shown here is derived from an EMBL/GenBank/DDBJ whole genome shotgun (WGS) entry which is preliminary data.</text>
</comment>
<dbReference type="Pfam" id="PF16036">
    <property type="entry name" value="Chalcone_3"/>
    <property type="match status" value="1"/>
</dbReference>
<dbReference type="Gene3D" id="3.50.70.10">
    <property type="match status" value="1"/>
</dbReference>
<name>A0A316F140_9BURK</name>
<keyword evidence="1" id="KW-0732">Signal</keyword>
<keyword evidence="3" id="KW-0413">Isomerase</keyword>
<accession>A0A316F140</accession>
<reference evidence="3 4" key="1">
    <citation type="submission" date="2018-05" db="EMBL/GenBank/DDBJ databases">
        <title>Genomic Encyclopedia of Type Strains, Phase IV (KMG-V): Genome sequencing to study the core and pangenomes of soil and plant-associated prokaryotes.</title>
        <authorList>
            <person name="Whitman W."/>
        </authorList>
    </citation>
    <scope>NUCLEOTIDE SEQUENCE [LARGE SCALE GENOMIC DNA]</scope>
    <source>
        <strain evidence="3 4">SLV-132</strain>
    </source>
</reference>
<dbReference type="InterPro" id="IPR016087">
    <property type="entry name" value="Chalcone_isomerase"/>
</dbReference>
<dbReference type="AlphaFoldDB" id="A0A316F140"/>
<evidence type="ECO:0000313" key="3">
    <source>
        <dbReference type="EMBL" id="PWK38381.1"/>
    </source>
</evidence>
<dbReference type="InterPro" id="IPR016088">
    <property type="entry name" value="Chalcone_isomerase_3-sand"/>
</dbReference>
<organism evidence="3 4">
    <name type="scientific">Cupriavidus plantarum</name>
    <dbReference type="NCBI Taxonomy" id="942865"/>
    <lineage>
        <taxon>Bacteria</taxon>
        <taxon>Pseudomonadati</taxon>
        <taxon>Pseudomonadota</taxon>
        <taxon>Betaproteobacteria</taxon>
        <taxon>Burkholderiales</taxon>
        <taxon>Burkholderiaceae</taxon>
        <taxon>Cupriavidus</taxon>
    </lineage>
</organism>
<protein>
    <submittedName>
        <fullName evidence="3">Chalcone isomerase-like protein</fullName>
    </submittedName>
</protein>
<dbReference type="EMBL" id="QGGT01000001">
    <property type="protein sequence ID" value="PWK38381.1"/>
    <property type="molecule type" value="Genomic_DNA"/>
</dbReference>
<evidence type="ECO:0000259" key="2">
    <source>
        <dbReference type="Pfam" id="PF16036"/>
    </source>
</evidence>
<dbReference type="InterPro" id="IPR036298">
    <property type="entry name" value="Chalcone_isomerase_sf"/>
</dbReference>
<dbReference type="GO" id="GO:0016872">
    <property type="term" value="F:intramolecular lyase activity"/>
    <property type="evidence" value="ECO:0007669"/>
    <property type="project" value="InterPro"/>
</dbReference>
<feature type="signal peptide" evidence="1">
    <location>
        <begin position="1"/>
        <end position="40"/>
    </location>
</feature>
<evidence type="ECO:0000256" key="1">
    <source>
        <dbReference type="SAM" id="SignalP"/>
    </source>
</evidence>
<sequence length="209" mass="22546">MLSASRLSFRAAFRAPLRAALKGAAVAFAAFALCAAPAGAGEIEGVRFDDAARLGGKELPLNGTGLRSGFVIKGYVAALYLPERARNATVALGTPGPKRLQIRPLREVESDTFVKTLNEGMRENHSELQVRMMSDRMTQLAQAMNQVGTARRGDIINLDFTPDAGTVIAMNGIPRGRPIPGEDFYQAVLRIFLGEHPVDRDLKRGLLGD</sequence>
<dbReference type="RefSeq" id="WP_109581984.1">
    <property type="nucleotide sequence ID" value="NZ_QGGT01000001.1"/>
</dbReference>
<evidence type="ECO:0000313" key="4">
    <source>
        <dbReference type="Proteomes" id="UP000245754"/>
    </source>
</evidence>
<keyword evidence="4" id="KW-1185">Reference proteome</keyword>
<gene>
    <name evidence="3" type="ORF">C7419_1012276</name>
</gene>
<feature type="domain" description="Chalcone isomerase" evidence="2">
    <location>
        <begin position="40"/>
        <end position="208"/>
    </location>
</feature>